<keyword evidence="2" id="KW-1185">Reference proteome</keyword>
<dbReference type="Proteomes" id="UP000315003">
    <property type="component" value="Chromosome"/>
</dbReference>
<dbReference type="OrthoDB" id="291934at2"/>
<dbReference type="InterPro" id="IPR010106">
    <property type="entry name" value="RpnA"/>
</dbReference>
<organism evidence="1 2">
    <name type="scientific">Stieleria bergensis</name>
    <dbReference type="NCBI Taxonomy" id="2528025"/>
    <lineage>
        <taxon>Bacteria</taxon>
        <taxon>Pseudomonadati</taxon>
        <taxon>Planctomycetota</taxon>
        <taxon>Planctomycetia</taxon>
        <taxon>Pirellulales</taxon>
        <taxon>Pirellulaceae</taxon>
        <taxon>Stieleria</taxon>
    </lineage>
</organism>
<dbReference type="Pfam" id="PF12784">
    <property type="entry name" value="PDDEXK_2"/>
    <property type="match status" value="1"/>
</dbReference>
<reference evidence="1 2" key="1">
    <citation type="submission" date="2019-02" db="EMBL/GenBank/DDBJ databases">
        <title>Deep-cultivation of Planctomycetes and their phenomic and genomic characterization uncovers novel biology.</title>
        <authorList>
            <person name="Wiegand S."/>
            <person name="Jogler M."/>
            <person name="Boedeker C."/>
            <person name="Pinto D."/>
            <person name="Vollmers J."/>
            <person name="Rivas-Marin E."/>
            <person name="Kohn T."/>
            <person name="Peeters S.H."/>
            <person name="Heuer A."/>
            <person name="Rast P."/>
            <person name="Oberbeckmann S."/>
            <person name="Bunk B."/>
            <person name="Jeske O."/>
            <person name="Meyerdierks A."/>
            <person name="Storesund J.E."/>
            <person name="Kallscheuer N."/>
            <person name="Luecker S."/>
            <person name="Lage O.M."/>
            <person name="Pohl T."/>
            <person name="Merkel B.J."/>
            <person name="Hornburger P."/>
            <person name="Mueller R.-W."/>
            <person name="Bruemmer F."/>
            <person name="Labrenz M."/>
            <person name="Spormann A.M."/>
            <person name="Op den Camp H."/>
            <person name="Overmann J."/>
            <person name="Amann R."/>
            <person name="Jetten M.S.M."/>
            <person name="Mascher T."/>
            <person name="Medema M.H."/>
            <person name="Devos D.P."/>
            <person name="Kaster A.-K."/>
            <person name="Ovreas L."/>
            <person name="Rohde M."/>
            <person name="Galperin M.Y."/>
            <person name="Jogler C."/>
        </authorList>
    </citation>
    <scope>NUCLEOTIDE SEQUENCE [LARGE SCALE GENOMIC DNA]</scope>
    <source>
        <strain evidence="1 2">SV_7m_r</strain>
    </source>
</reference>
<dbReference type="EMBL" id="CP036272">
    <property type="protein sequence ID" value="QDT59066.1"/>
    <property type="molecule type" value="Genomic_DNA"/>
</dbReference>
<dbReference type="NCBIfam" id="TIGR01784">
    <property type="entry name" value="T_den_put_tspse"/>
    <property type="match status" value="1"/>
</dbReference>
<dbReference type="RefSeq" id="WP_145270684.1">
    <property type="nucleotide sequence ID" value="NZ_CP036272.1"/>
</dbReference>
<proteinExistence type="predicted"/>
<accession>A0A517SSH7</accession>
<protein>
    <submittedName>
        <fullName evidence="1">PD-(D/E)XK nuclease family transposase</fullName>
    </submittedName>
</protein>
<dbReference type="PANTHER" id="PTHR41317">
    <property type="entry name" value="PD-(D_E)XK NUCLEASE FAMILY TRANSPOSASE"/>
    <property type="match status" value="1"/>
</dbReference>
<dbReference type="PANTHER" id="PTHR41317:SF1">
    <property type="entry name" value="PD-(D_E)XK NUCLEASE FAMILY TRANSPOSASE"/>
    <property type="match status" value="1"/>
</dbReference>
<evidence type="ECO:0000313" key="2">
    <source>
        <dbReference type="Proteomes" id="UP000315003"/>
    </source>
</evidence>
<evidence type="ECO:0000313" key="1">
    <source>
        <dbReference type="EMBL" id="QDT59066.1"/>
    </source>
</evidence>
<name>A0A517SSH7_9BACT</name>
<dbReference type="AlphaFoldDB" id="A0A517SSH7"/>
<sequence>MPLGIDPKVDFAFKMVIGNPKHTNVTIHFLNATLQLREPIEWVEILNPIQNKDRSEDKLSILDVLARDRSGRHYNIEMQTTRPLDLAERLTYFNCVNYVRQIDAGSPYLDLQPAISICVLDSVMFPQVDPYHLSFRLRSDQLDLILTNDLQFHLLELPKFSPGSDTIGELPPLERWLYFLQHAEDLEANELSESLVEAEYREATEVLTMISRSPDDRRFYESRQKFLRDEQARLLQARKEGREEGREEGLVAGKIQILQQLLGVPECSLAELTQFGEDTLASMLLELQQKMRSRNV</sequence>
<gene>
    <name evidence="1" type="ORF">SV7mr_15720</name>
</gene>